<dbReference type="AlphaFoldDB" id="A0A972K5Q8"/>
<reference evidence="1" key="1">
    <citation type="submission" date="2019-10" db="EMBL/GenBank/DDBJ databases">
        <title>Description of Paenibacillus glebae sp. nov.</title>
        <authorList>
            <person name="Carlier A."/>
            <person name="Qi S."/>
        </authorList>
    </citation>
    <scope>NUCLEOTIDE SEQUENCE</scope>
    <source>
        <strain evidence="1">LMG 31456</strain>
    </source>
</reference>
<keyword evidence="2" id="KW-1185">Reference proteome</keyword>
<gene>
    <name evidence="1" type="ORF">GC093_29390</name>
</gene>
<evidence type="ECO:0000313" key="1">
    <source>
        <dbReference type="EMBL" id="NOU97312.1"/>
    </source>
</evidence>
<comment type="caution">
    <text evidence="1">The sequence shown here is derived from an EMBL/GenBank/DDBJ whole genome shotgun (WGS) entry which is preliminary data.</text>
</comment>
<protein>
    <submittedName>
        <fullName evidence="1">PqqD family peptide modification chaperone</fullName>
    </submittedName>
</protein>
<dbReference type="InterPro" id="IPR041881">
    <property type="entry name" value="PqqD_sf"/>
</dbReference>
<dbReference type="Gene3D" id="1.10.10.1150">
    <property type="entry name" value="Coenzyme PQQ synthesis protein D (PqqD)"/>
    <property type="match status" value="1"/>
</dbReference>
<proteinExistence type="predicted"/>
<evidence type="ECO:0000313" key="2">
    <source>
        <dbReference type="Proteomes" id="UP000641588"/>
    </source>
</evidence>
<dbReference type="RefSeq" id="WP_171655548.1">
    <property type="nucleotide sequence ID" value="NZ_WHOD01000109.1"/>
</dbReference>
<organism evidence="1 2">
    <name type="scientific">Paenibacillus foliorum</name>
    <dbReference type="NCBI Taxonomy" id="2654974"/>
    <lineage>
        <taxon>Bacteria</taxon>
        <taxon>Bacillati</taxon>
        <taxon>Bacillota</taxon>
        <taxon>Bacilli</taxon>
        <taxon>Bacillales</taxon>
        <taxon>Paenibacillaceae</taxon>
        <taxon>Paenibacillus</taxon>
    </lineage>
</organism>
<dbReference type="EMBL" id="WHOD01000109">
    <property type="protein sequence ID" value="NOU97312.1"/>
    <property type="molecule type" value="Genomic_DNA"/>
</dbReference>
<name>A0A972K5Q8_9BACL</name>
<accession>A0A972K5Q8</accession>
<sequence length="89" mass="10254">MMPQYIQKNNCEAVELDGEWIILNTEDFTVTKLNEMGGFCWLLLSQGQSICSMMEAIHDKYELDGDNAEQEMEDFMADMMKYGLIQDAV</sequence>
<dbReference type="Pfam" id="PF05402">
    <property type="entry name" value="PqqD"/>
    <property type="match status" value="1"/>
</dbReference>
<dbReference type="Proteomes" id="UP000641588">
    <property type="component" value="Unassembled WGS sequence"/>
</dbReference>
<dbReference type="InterPro" id="IPR008792">
    <property type="entry name" value="PQQD"/>
</dbReference>